<organism evidence="3">
    <name type="scientific">Arcella intermedia</name>
    <dbReference type="NCBI Taxonomy" id="1963864"/>
    <lineage>
        <taxon>Eukaryota</taxon>
        <taxon>Amoebozoa</taxon>
        <taxon>Tubulinea</taxon>
        <taxon>Elardia</taxon>
        <taxon>Arcellinida</taxon>
        <taxon>Sphaerothecina</taxon>
        <taxon>Arcellidae</taxon>
        <taxon>Arcella</taxon>
    </lineage>
</organism>
<sequence>MNVGGRCFETTLPTLRRYPSSWLASQFSGSPRAPFIFDDSGRVFLDRDGEAFSYVLEYLRSPDTWILPSDTYLKEKVFNELRHLEIPLPETYTLVYTKTDVVNRFPTSTTFWSYGNGVDAIQFSISKKAYLMAVGLYGGSNEAEIKIYRGTVVLSHIPRTPCNQKVTIFYFVQPVELERGEDYVVVCKVSGGTTSYGSNGRELVVVGDMHVRFSTIEPSKVCSGYSNNGTSCGSGQIPQLIFGVTL</sequence>
<proteinExistence type="predicted"/>
<dbReference type="EMBL" id="GIBP01006422">
    <property type="protein sequence ID" value="NDV35391.1"/>
    <property type="molecule type" value="Transcribed_RNA"/>
</dbReference>
<dbReference type="Pfam" id="PF08005">
    <property type="entry name" value="PHR"/>
    <property type="match status" value="1"/>
</dbReference>
<accession>A0A6B2LF27</accession>
<evidence type="ECO:0000259" key="2">
    <source>
        <dbReference type="Pfam" id="PF08005"/>
    </source>
</evidence>
<evidence type="ECO:0000259" key="1">
    <source>
        <dbReference type="Pfam" id="PF02214"/>
    </source>
</evidence>
<reference evidence="3" key="1">
    <citation type="journal article" date="2020" name="J. Eukaryot. Microbiol.">
        <title>De novo Sequencing, Assembly and Annotation of the Transcriptome for the Free-Living Testate Amoeba Arcella intermedia.</title>
        <authorList>
            <person name="Ribeiro G.M."/>
            <person name="Porfirio-Sousa A.L."/>
            <person name="Maurer-Alcala X.X."/>
            <person name="Katz L.A."/>
            <person name="Lahr D.J.G."/>
        </authorList>
    </citation>
    <scope>NUCLEOTIDE SEQUENCE</scope>
</reference>
<dbReference type="InterPro" id="IPR038648">
    <property type="entry name" value="PHR_sf"/>
</dbReference>
<dbReference type="Pfam" id="PF02214">
    <property type="entry name" value="BTB_2"/>
    <property type="match status" value="1"/>
</dbReference>
<dbReference type="AlphaFoldDB" id="A0A6B2LF27"/>
<protein>
    <recommendedName>
        <fullName evidence="4">Potassium channel tetramerisation-type BTB domain-containing protein</fullName>
    </recommendedName>
</protein>
<dbReference type="InterPro" id="IPR003131">
    <property type="entry name" value="T1-type_BTB"/>
</dbReference>
<evidence type="ECO:0008006" key="4">
    <source>
        <dbReference type="Google" id="ProtNLM"/>
    </source>
</evidence>
<dbReference type="InterPro" id="IPR012983">
    <property type="entry name" value="PHR"/>
</dbReference>
<dbReference type="PANTHER" id="PTHR14499">
    <property type="entry name" value="POTASSIUM CHANNEL TETRAMERIZATION DOMAIN-CONTAINING"/>
    <property type="match status" value="1"/>
</dbReference>
<dbReference type="SUPFAM" id="SSF54695">
    <property type="entry name" value="POZ domain"/>
    <property type="match status" value="1"/>
</dbReference>
<dbReference type="InterPro" id="IPR011333">
    <property type="entry name" value="SKP1/BTB/POZ_sf"/>
</dbReference>
<dbReference type="Gene3D" id="3.30.710.10">
    <property type="entry name" value="Potassium Channel Kv1.1, Chain A"/>
    <property type="match status" value="1"/>
</dbReference>
<name>A0A6B2LF27_9EUKA</name>
<dbReference type="PANTHER" id="PTHR14499:SF136">
    <property type="entry name" value="GH08630P"/>
    <property type="match status" value="1"/>
</dbReference>
<evidence type="ECO:0000313" key="3">
    <source>
        <dbReference type="EMBL" id="NDV35391.1"/>
    </source>
</evidence>
<dbReference type="GO" id="GO:0051260">
    <property type="term" value="P:protein homooligomerization"/>
    <property type="evidence" value="ECO:0007669"/>
    <property type="project" value="InterPro"/>
</dbReference>
<feature type="domain" description="Potassium channel tetramerisation-type BTB" evidence="1">
    <location>
        <begin position="1"/>
        <end position="79"/>
    </location>
</feature>
<dbReference type="Gene3D" id="2.60.120.820">
    <property type="entry name" value="PHR domain"/>
    <property type="match status" value="1"/>
</dbReference>
<feature type="domain" description="PHR" evidence="2">
    <location>
        <begin position="103"/>
        <end position="242"/>
    </location>
</feature>